<dbReference type="InterPro" id="IPR013922">
    <property type="entry name" value="Cyclin_PHO80-like"/>
</dbReference>
<dbReference type="PANTHER" id="PTHR15615">
    <property type="match status" value="1"/>
</dbReference>
<evidence type="ECO:0000313" key="3">
    <source>
        <dbReference type="Proteomes" id="UP000054279"/>
    </source>
</evidence>
<feature type="domain" description="Cyclin N-terminal" evidence="1">
    <location>
        <begin position="36"/>
        <end position="132"/>
    </location>
</feature>
<sequence>PFYGYETITRLCGCVVRSLFSCPDEMPASSSQKRFPTIAHFIAYALYRTKLHTSVVFTELYLLSRLKYKFPYSKASSGHRLLIPTFMIAHKLLDDNSYENNSWAVVTHGIFSLQELNQMEREICRFLQWQLCIDPEDLADFEIRVWKNYGVDGTCPPFVPSLKVCGSPSIDGEPVSPLQG</sequence>
<protein>
    <recommendedName>
        <fullName evidence="1">Cyclin N-terminal domain-containing protein</fullName>
    </recommendedName>
</protein>
<proteinExistence type="predicted"/>
<keyword evidence="3" id="KW-1185">Reference proteome</keyword>
<dbReference type="AlphaFoldDB" id="A0A0C9V689"/>
<reference evidence="2 3" key="1">
    <citation type="submission" date="2014-06" db="EMBL/GenBank/DDBJ databases">
        <title>Evolutionary Origins and Diversification of the Mycorrhizal Mutualists.</title>
        <authorList>
            <consortium name="DOE Joint Genome Institute"/>
            <consortium name="Mycorrhizal Genomics Consortium"/>
            <person name="Kohler A."/>
            <person name="Kuo A."/>
            <person name="Nagy L.G."/>
            <person name="Floudas D."/>
            <person name="Copeland A."/>
            <person name="Barry K.W."/>
            <person name="Cichocki N."/>
            <person name="Veneault-Fourrey C."/>
            <person name="LaButti K."/>
            <person name="Lindquist E.A."/>
            <person name="Lipzen A."/>
            <person name="Lundell T."/>
            <person name="Morin E."/>
            <person name="Murat C."/>
            <person name="Riley R."/>
            <person name="Ohm R."/>
            <person name="Sun H."/>
            <person name="Tunlid A."/>
            <person name="Henrissat B."/>
            <person name="Grigoriev I.V."/>
            <person name="Hibbett D.S."/>
            <person name="Martin F."/>
        </authorList>
    </citation>
    <scope>NUCLEOTIDE SEQUENCE [LARGE SCALE GENOMIC DNA]</scope>
    <source>
        <strain evidence="2 3">SS14</strain>
    </source>
</reference>
<dbReference type="GO" id="GO:0005634">
    <property type="term" value="C:nucleus"/>
    <property type="evidence" value="ECO:0007669"/>
    <property type="project" value="TreeGrafter"/>
</dbReference>
<accession>A0A0C9V689</accession>
<evidence type="ECO:0000313" key="2">
    <source>
        <dbReference type="EMBL" id="KIJ32876.1"/>
    </source>
</evidence>
<name>A0A0C9V689_SPHS4</name>
<dbReference type="HOGENOM" id="CLU_084824_1_0_1"/>
<dbReference type="GO" id="GO:0000307">
    <property type="term" value="C:cyclin-dependent protein kinase holoenzyme complex"/>
    <property type="evidence" value="ECO:0007669"/>
    <property type="project" value="TreeGrafter"/>
</dbReference>
<dbReference type="GO" id="GO:0019901">
    <property type="term" value="F:protein kinase binding"/>
    <property type="evidence" value="ECO:0007669"/>
    <property type="project" value="InterPro"/>
</dbReference>
<dbReference type="InterPro" id="IPR006671">
    <property type="entry name" value="Cyclin_N"/>
</dbReference>
<dbReference type="EMBL" id="KN837220">
    <property type="protein sequence ID" value="KIJ32876.1"/>
    <property type="molecule type" value="Genomic_DNA"/>
</dbReference>
<feature type="non-terminal residue" evidence="2">
    <location>
        <position position="1"/>
    </location>
</feature>
<dbReference type="SUPFAM" id="SSF47954">
    <property type="entry name" value="Cyclin-like"/>
    <property type="match status" value="1"/>
</dbReference>
<dbReference type="OrthoDB" id="244495at2759"/>
<gene>
    <name evidence="2" type="ORF">M422DRAFT_183916</name>
</gene>
<dbReference type="PANTHER" id="PTHR15615:SF108">
    <property type="entry name" value="PROTEIN CNPPD1"/>
    <property type="match status" value="1"/>
</dbReference>
<organism evidence="2 3">
    <name type="scientific">Sphaerobolus stellatus (strain SS14)</name>
    <dbReference type="NCBI Taxonomy" id="990650"/>
    <lineage>
        <taxon>Eukaryota</taxon>
        <taxon>Fungi</taxon>
        <taxon>Dikarya</taxon>
        <taxon>Basidiomycota</taxon>
        <taxon>Agaricomycotina</taxon>
        <taxon>Agaricomycetes</taxon>
        <taxon>Phallomycetidae</taxon>
        <taxon>Geastrales</taxon>
        <taxon>Sphaerobolaceae</taxon>
        <taxon>Sphaerobolus</taxon>
    </lineage>
</organism>
<dbReference type="Gene3D" id="1.10.472.10">
    <property type="entry name" value="Cyclin-like"/>
    <property type="match status" value="1"/>
</dbReference>
<dbReference type="Proteomes" id="UP000054279">
    <property type="component" value="Unassembled WGS sequence"/>
</dbReference>
<dbReference type="CDD" id="cd20557">
    <property type="entry name" value="CYCLIN_ScPCL1-like"/>
    <property type="match status" value="1"/>
</dbReference>
<dbReference type="Pfam" id="PF00134">
    <property type="entry name" value="Cyclin_N"/>
    <property type="match status" value="1"/>
</dbReference>
<evidence type="ECO:0000259" key="1">
    <source>
        <dbReference type="Pfam" id="PF00134"/>
    </source>
</evidence>
<dbReference type="GO" id="GO:0016538">
    <property type="term" value="F:cyclin-dependent protein serine/threonine kinase regulator activity"/>
    <property type="evidence" value="ECO:0007669"/>
    <property type="project" value="TreeGrafter"/>
</dbReference>
<dbReference type="InterPro" id="IPR036915">
    <property type="entry name" value="Cyclin-like_sf"/>
</dbReference>